<dbReference type="AlphaFoldDB" id="A0A3A8FGX8"/>
<feature type="domain" description="Peptidase M28" evidence="1">
    <location>
        <begin position="95"/>
        <end position="312"/>
    </location>
</feature>
<dbReference type="Pfam" id="PF04389">
    <property type="entry name" value="Peptidase_M28"/>
    <property type="match status" value="1"/>
</dbReference>
<evidence type="ECO:0000259" key="1">
    <source>
        <dbReference type="Pfam" id="PF04389"/>
    </source>
</evidence>
<dbReference type="EMBL" id="RAXT01000003">
    <property type="protein sequence ID" value="RKG40013.1"/>
    <property type="molecule type" value="Genomic_DNA"/>
</dbReference>
<dbReference type="InterPro" id="IPR007484">
    <property type="entry name" value="Peptidase_M28"/>
</dbReference>
<dbReference type="Gene3D" id="3.40.630.10">
    <property type="entry name" value="Zn peptidases"/>
    <property type="match status" value="1"/>
</dbReference>
<dbReference type="PANTHER" id="PTHR12147:SF26">
    <property type="entry name" value="PEPTIDASE M28 DOMAIN-CONTAINING PROTEIN"/>
    <property type="match status" value="1"/>
</dbReference>
<proteinExistence type="predicted"/>
<dbReference type="SUPFAM" id="SSF53187">
    <property type="entry name" value="Zn-dependent exopeptidases"/>
    <property type="match status" value="1"/>
</dbReference>
<sequence>MQFQDVFNTIFKRFMLFLVGCISIHSYADNNMYRQADPYRLKNYLNHIIAPHAFRNHQNVQELDRVAAYIKQQVEQFAIPCEYQTYQVATKTYRNVICHLQTGNAQKVIIGAHYDVYGNFKGADDNASGVAGVIETARILAINKTRLKQNVDFVFYTLEEPPYFRTQNMGSYVHAKSILNQKDQIQAVYILEMIGYFDHKPVQDYPSGLSLFYPKHGNFIGAVSNFSSRNLSEDYCDSMKFIRQLDCQRLIAPSFVHGVDFSDHLNYWNFEIPAIMITDTAFFRNKHYHTKGDTVEKLNLNKMAEVVNGLAYVLLEKKNNS</sequence>
<keyword evidence="3" id="KW-1185">Reference proteome</keyword>
<protein>
    <submittedName>
        <fullName evidence="2">M28 family peptidase</fullName>
    </submittedName>
</protein>
<comment type="caution">
    <text evidence="2">The sequence shown here is derived from an EMBL/GenBank/DDBJ whole genome shotgun (WGS) entry which is preliminary data.</text>
</comment>
<evidence type="ECO:0000313" key="2">
    <source>
        <dbReference type="EMBL" id="RKG40013.1"/>
    </source>
</evidence>
<gene>
    <name evidence="2" type="ORF">D7V20_02770</name>
</gene>
<name>A0A3A8FGX8_9GAMM</name>
<dbReference type="Proteomes" id="UP000280405">
    <property type="component" value="Unassembled WGS sequence"/>
</dbReference>
<dbReference type="PANTHER" id="PTHR12147">
    <property type="entry name" value="METALLOPEPTIDASE M28 FAMILY MEMBER"/>
    <property type="match status" value="1"/>
</dbReference>
<dbReference type="OrthoDB" id="9778250at2"/>
<dbReference type="GO" id="GO:0006508">
    <property type="term" value="P:proteolysis"/>
    <property type="evidence" value="ECO:0007669"/>
    <property type="project" value="InterPro"/>
</dbReference>
<accession>A0A3A8FGX8</accession>
<dbReference type="InterPro" id="IPR045175">
    <property type="entry name" value="M28_fam"/>
</dbReference>
<reference evidence="2 3" key="1">
    <citation type="submission" date="2018-09" db="EMBL/GenBank/DDBJ databases">
        <title>The draft genome of Acinetobacter spp. strains.</title>
        <authorList>
            <person name="Qin J."/>
            <person name="Feng Y."/>
            <person name="Zong Z."/>
        </authorList>
    </citation>
    <scope>NUCLEOTIDE SEQUENCE [LARGE SCALE GENOMIC DNA]</scope>
    <source>
        <strain evidence="2 3">WCHAc060115</strain>
    </source>
</reference>
<organism evidence="2 3">
    <name type="scientific">Acinetobacter rongchengensis</name>
    <dbReference type="NCBI Taxonomy" id="2419601"/>
    <lineage>
        <taxon>Bacteria</taxon>
        <taxon>Pseudomonadati</taxon>
        <taxon>Pseudomonadota</taxon>
        <taxon>Gammaproteobacteria</taxon>
        <taxon>Moraxellales</taxon>
        <taxon>Moraxellaceae</taxon>
        <taxon>Acinetobacter</taxon>
    </lineage>
</organism>
<dbReference type="GO" id="GO:0008235">
    <property type="term" value="F:metalloexopeptidase activity"/>
    <property type="evidence" value="ECO:0007669"/>
    <property type="project" value="InterPro"/>
</dbReference>
<evidence type="ECO:0000313" key="3">
    <source>
        <dbReference type="Proteomes" id="UP000280405"/>
    </source>
</evidence>